<gene>
    <name evidence="2" type="ORF">H2O64_18980</name>
</gene>
<feature type="signal peptide" evidence="1">
    <location>
        <begin position="1"/>
        <end position="20"/>
    </location>
</feature>
<name>A0ABR7QDX4_9FLAO</name>
<feature type="chain" id="PRO_5045361038" evidence="1">
    <location>
        <begin position="21"/>
        <end position="309"/>
    </location>
</feature>
<accession>A0ABR7QDX4</accession>
<dbReference type="EMBL" id="JACGWS010000013">
    <property type="protein sequence ID" value="MBC8756766.1"/>
    <property type="molecule type" value="Genomic_DNA"/>
</dbReference>
<dbReference type="Proteomes" id="UP000619238">
    <property type="component" value="Unassembled WGS sequence"/>
</dbReference>
<sequence length="309" mass="36374">MNNKLLLAFFFFICNQFVQAQHCEYDNAQLIGMLPHAENSNQIIEGLKITWIDKDGNPVLLNKTPYQDDPKAYSIEKSSLIAWRNPHLYLSFLNEKRNLQKRYFPFASNHYILISSFYGQDIFVKIEDIDKEHNGGHFETKIVTVPAAYILKLCGYRHPSLKHETTYKAINIELKRLDKDKKNAVEKQFGDYNFDGFEDYRILTQVYYASYDYFIYNTTTNTYIKDTFLSTMSNTIFDWTHKNFRGGQLIILNKLSRQADHYDFYEGKLTVVHRSICTQVHENSERSDCTIYRLKKGKLEFAEYLQGAE</sequence>
<keyword evidence="3" id="KW-1185">Reference proteome</keyword>
<protein>
    <submittedName>
        <fullName evidence="2">Uncharacterized protein</fullName>
    </submittedName>
</protein>
<organism evidence="2 3">
    <name type="scientific">Kordia aestuariivivens</name>
    <dbReference type="NCBI Taxonomy" id="2759037"/>
    <lineage>
        <taxon>Bacteria</taxon>
        <taxon>Pseudomonadati</taxon>
        <taxon>Bacteroidota</taxon>
        <taxon>Flavobacteriia</taxon>
        <taxon>Flavobacteriales</taxon>
        <taxon>Flavobacteriaceae</taxon>
        <taxon>Kordia</taxon>
    </lineage>
</organism>
<comment type="caution">
    <text evidence="2">The sequence shown here is derived from an EMBL/GenBank/DDBJ whole genome shotgun (WGS) entry which is preliminary data.</text>
</comment>
<evidence type="ECO:0000256" key="1">
    <source>
        <dbReference type="SAM" id="SignalP"/>
    </source>
</evidence>
<keyword evidence="1" id="KW-0732">Signal</keyword>
<evidence type="ECO:0000313" key="3">
    <source>
        <dbReference type="Proteomes" id="UP000619238"/>
    </source>
</evidence>
<proteinExistence type="predicted"/>
<dbReference type="RefSeq" id="WP_187563807.1">
    <property type="nucleotide sequence ID" value="NZ_JACGWS010000013.1"/>
</dbReference>
<reference evidence="2 3" key="1">
    <citation type="submission" date="2020-07" db="EMBL/GenBank/DDBJ databases">
        <title>Description of Kordia aestuariivivens sp. nov., isolated from a tidal flat.</title>
        <authorList>
            <person name="Park S."/>
            <person name="Yoon J.-H."/>
        </authorList>
    </citation>
    <scope>NUCLEOTIDE SEQUENCE [LARGE SCALE GENOMIC DNA]</scope>
    <source>
        <strain evidence="2 3">YSTF-M3</strain>
    </source>
</reference>
<evidence type="ECO:0000313" key="2">
    <source>
        <dbReference type="EMBL" id="MBC8756766.1"/>
    </source>
</evidence>